<comment type="subunit">
    <text evidence="10">Monomer.</text>
</comment>
<feature type="site" description="Interaction with substrate tRNA" evidence="10">
    <location>
        <position position="101"/>
    </location>
</feature>
<evidence type="ECO:0000256" key="11">
    <source>
        <dbReference type="RuleBase" id="RU003783"/>
    </source>
</evidence>
<gene>
    <name evidence="10 14" type="primary">miaA</name>
    <name evidence="14" type="ORF">F0361_13875</name>
</gene>
<dbReference type="GO" id="GO:0052381">
    <property type="term" value="F:tRNA dimethylallyltransferase activity"/>
    <property type="evidence" value="ECO:0007669"/>
    <property type="project" value="UniProtKB-UniRule"/>
</dbReference>
<feature type="region of interest" description="Interaction with substrate tRNA" evidence="10">
    <location>
        <begin position="35"/>
        <end position="38"/>
    </location>
</feature>
<evidence type="ECO:0000256" key="7">
    <source>
        <dbReference type="ARBA" id="ARBA00022840"/>
    </source>
</evidence>
<dbReference type="AlphaFoldDB" id="A0A5B2TR97"/>
<protein>
    <recommendedName>
        <fullName evidence="10">tRNA dimethylallyltransferase</fullName>
        <ecNumber evidence="10">2.5.1.75</ecNumber>
    </recommendedName>
    <alternativeName>
        <fullName evidence="10">Dimethylallyl diphosphate:tRNA dimethylallyltransferase</fullName>
        <shortName evidence="10">DMAPP:tRNA dimethylallyltransferase</shortName>
        <shortName evidence="10">DMATase</shortName>
    </alternativeName>
    <alternativeName>
        <fullName evidence="10">Isopentenyl-diphosphate:tRNA isopentenyltransferase</fullName>
        <shortName evidence="10">IPP transferase</shortName>
        <shortName evidence="10">IPPT</shortName>
        <shortName evidence="10">IPTase</shortName>
    </alternativeName>
</protein>
<evidence type="ECO:0000256" key="1">
    <source>
        <dbReference type="ARBA" id="ARBA00001946"/>
    </source>
</evidence>
<dbReference type="EC" id="2.5.1.75" evidence="10"/>
<dbReference type="EMBL" id="VUOE01000002">
    <property type="protein sequence ID" value="KAA2217062.1"/>
    <property type="molecule type" value="Genomic_DNA"/>
</dbReference>
<dbReference type="Proteomes" id="UP000323188">
    <property type="component" value="Unassembled WGS sequence"/>
</dbReference>
<evidence type="ECO:0000256" key="2">
    <source>
        <dbReference type="ARBA" id="ARBA00003213"/>
    </source>
</evidence>
<dbReference type="PANTHER" id="PTHR11088:SF60">
    <property type="entry name" value="TRNA DIMETHYLALLYLTRANSFERASE"/>
    <property type="match status" value="1"/>
</dbReference>
<dbReference type="SUPFAM" id="SSF52540">
    <property type="entry name" value="P-loop containing nucleoside triphosphate hydrolases"/>
    <property type="match status" value="2"/>
</dbReference>
<evidence type="ECO:0000256" key="9">
    <source>
        <dbReference type="ARBA" id="ARBA00049563"/>
    </source>
</evidence>
<organism evidence="14 15">
    <name type="scientific">Maribacter flavus</name>
    <dbReference type="NCBI Taxonomy" id="1658664"/>
    <lineage>
        <taxon>Bacteria</taxon>
        <taxon>Pseudomonadati</taxon>
        <taxon>Bacteroidota</taxon>
        <taxon>Flavobacteriia</taxon>
        <taxon>Flavobacteriales</taxon>
        <taxon>Flavobacteriaceae</taxon>
        <taxon>Maribacter</taxon>
    </lineage>
</organism>
<dbReference type="InterPro" id="IPR039657">
    <property type="entry name" value="Dimethylallyltransferase"/>
</dbReference>
<dbReference type="InterPro" id="IPR018022">
    <property type="entry name" value="IPT"/>
</dbReference>
<comment type="similarity">
    <text evidence="3 10 13">Belongs to the IPP transferase family.</text>
</comment>
<reference evidence="14 15" key="1">
    <citation type="submission" date="2019-09" db="EMBL/GenBank/DDBJ databases">
        <authorList>
            <person name="Khan S.A."/>
            <person name="Jeon C.O."/>
            <person name="Chun B.H."/>
            <person name="Jeong S.E."/>
        </authorList>
    </citation>
    <scope>NUCLEOTIDE SEQUENCE [LARGE SCALE GENOMIC DNA]</scope>
    <source>
        <strain evidence="14 15">KCTC 42508</strain>
    </source>
</reference>
<comment type="function">
    <text evidence="2 10 12">Catalyzes the transfer of a dimethylallyl group onto the adenine at position 37 in tRNAs that read codons beginning with uridine, leading to the formation of N6-(dimethylallyl)adenosine (i(6)A).</text>
</comment>
<comment type="caution">
    <text evidence="10">Lacks conserved residue(s) required for the propagation of feature annotation.</text>
</comment>
<comment type="caution">
    <text evidence="14">The sequence shown here is derived from an EMBL/GenBank/DDBJ whole genome shotgun (WGS) entry which is preliminary data.</text>
</comment>
<comment type="cofactor">
    <cofactor evidence="1 10">
        <name>Mg(2+)</name>
        <dbReference type="ChEBI" id="CHEBI:18420"/>
    </cofactor>
</comment>
<comment type="catalytic activity">
    <reaction evidence="9 10 11">
        <text>adenosine(37) in tRNA + dimethylallyl diphosphate = N(6)-dimethylallyladenosine(37) in tRNA + diphosphate</text>
        <dbReference type="Rhea" id="RHEA:26482"/>
        <dbReference type="Rhea" id="RHEA-COMP:10162"/>
        <dbReference type="Rhea" id="RHEA-COMP:10375"/>
        <dbReference type="ChEBI" id="CHEBI:33019"/>
        <dbReference type="ChEBI" id="CHEBI:57623"/>
        <dbReference type="ChEBI" id="CHEBI:74411"/>
        <dbReference type="ChEBI" id="CHEBI:74415"/>
        <dbReference type="EC" id="2.5.1.75"/>
    </reaction>
</comment>
<evidence type="ECO:0000313" key="15">
    <source>
        <dbReference type="Proteomes" id="UP000323188"/>
    </source>
</evidence>
<dbReference type="Gene3D" id="3.40.50.300">
    <property type="entry name" value="P-loop containing nucleotide triphosphate hydrolases"/>
    <property type="match status" value="1"/>
</dbReference>
<dbReference type="RefSeq" id="WP_154919403.1">
    <property type="nucleotide sequence ID" value="NZ_VUOE01000002.1"/>
</dbReference>
<dbReference type="GO" id="GO:0006400">
    <property type="term" value="P:tRNA modification"/>
    <property type="evidence" value="ECO:0007669"/>
    <property type="project" value="TreeGrafter"/>
</dbReference>
<sequence>MNKVLISVIGPTAIGKTRLAILLANHYKTEIISADSRQFFKEMSIGTAVPNPTELSSAVHHCIQHKSILEPYSVGDFERDALNMLKGIFQKNHVAIMVGGSGLYVDAVTKGLDSFPQVDSAIREKLNRELAEIGIESLQSRLKELDPDHYQKMDIQNPHRIIRALEICYGTGKPYSSFLNRPKDKRNFKVVSVGLMADRKVVYNKINERVDGMMQDGLLAEVKSLVAYSDLNALQTVGYKELFEYLNGNWTLDFAVSEIKKNTRRFAKRQITWFKKTEDVLWLDFDNTTDKMITKVDRKVKELQNE</sequence>
<dbReference type="GO" id="GO:0005524">
    <property type="term" value="F:ATP binding"/>
    <property type="evidence" value="ECO:0007669"/>
    <property type="project" value="UniProtKB-UniRule"/>
</dbReference>
<keyword evidence="4 10" id="KW-0808">Transferase</keyword>
<evidence type="ECO:0000256" key="12">
    <source>
        <dbReference type="RuleBase" id="RU003784"/>
    </source>
</evidence>
<name>A0A5B2TR97_9FLAO</name>
<feature type="binding site" evidence="10">
    <location>
        <begin position="10"/>
        <end position="17"/>
    </location>
    <ligand>
        <name>ATP</name>
        <dbReference type="ChEBI" id="CHEBI:30616"/>
    </ligand>
</feature>
<dbReference type="HAMAP" id="MF_00185">
    <property type="entry name" value="IPP_trans"/>
    <property type="match status" value="1"/>
</dbReference>
<dbReference type="Gene3D" id="1.10.20.140">
    <property type="match status" value="1"/>
</dbReference>
<keyword evidence="6 10" id="KW-0547">Nucleotide-binding</keyword>
<evidence type="ECO:0000256" key="10">
    <source>
        <dbReference type="HAMAP-Rule" id="MF_00185"/>
    </source>
</evidence>
<evidence type="ECO:0000256" key="4">
    <source>
        <dbReference type="ARBA" id="ARBA00022679"/>
    </source>
</evidence>
<keyword evidence="8 10" id="KW-0460">Magnesium</keyword>
<evidence type="ECO:0000256" key="5">
    <source>
        <dbReference type="ARBA" id="ARBA00022694"/>
    </source>
</evidence>
<dbReference type="NCBIfam" id="TIGR00174">
    <property type="entry name" value="miaA"/>
    <property type="match status" value="1"/>
</dbReference>
<evidence type="ECO:0000256" key="13">
    <source>
        <dbReference type="RuleBase" id="RU003785"/>
    </source>
</evidence>
<evidence type="ECO:0000256" key="6">
    <source>
        <dbReference type="ARBA" id="ARBA00022741"/>
    </source>
</evidence>
<evidence type="ECO:0000256" key="3">
    <source>
        <dbReference type="ARBA" id="ARBA00005842"/>
    </source>
</evidence>
<proteinExistence type="inferred from homology"/>
<evidence type="ECO:0000256" key="8">
    <source>
        <dbReference type="ARBA" id="ARBA00022842"/>
    </source>
</evidence>
<feature type="binding site" evidence="10">
    <location>
        <begin position="12"/>
        <end position="17"/>
    </location>
    <ligand>
        <name>substrate</name>
    </ligand>
</feature>
<dbReference type="PANTHER" id="PTHR11088">
    <property type="entry name" value="TRNA DIMETHYLALLYLTRANSFERASE"/>
    <property type="match status" value="1"/>
</dbReference>
<dbReference type="InterPro" id="IPR027417">
    <property type="entry name" value="P-loop_NTPase"/>
</dbReference>
<dbReference type="Pfam" id="PF01715">
    <property type="entry name" value="IPPT"/>
    <property type="match status" value="1"/>
</dbReference>
<keyword evidence="5 10" id="KW-0819">tRNA processing</keyword>
<accession>A0A5B2TR97</accession>
<feature type="site" description="Interaction with substrate tRNA" evidence="10">
    <location>
        <position position="123"/>
    </location>
</feature>
<keyword evidence="7 10" id="KW-0067">ATP-binding</keyword>
<evidence type="ECO:0000313" key="14">
    <source>
        <dbReference type="EMBL" id="KAA2217062.1"/>
    </source>
</evidence>